<dbReference type="EMBL" id="JAJEPS010000007">
    <property type="protein sequence ID" value="MCC2126221.1"/>
    <property type="molecule type" value="Genomic_DNA"/>
</dbReference>
<evidence type="ECO:0000313" key="1">
    <source>
        <dbReference type="EMBL" id="MCC2126221.1"/>
    </source>
</evidence>
<proteinExistence type="predicted"/>
<dbReference type="Gene3D" id="3.40.50.300">
    <property type="entry name" value="P-loop containing nucleotide triphosphate hydrolases"/>
    <property type="match status" value="1"/>
</dbReference>
<comment type="caution">
    <text evidence="1">The sequence shown here is derived from an EMBL/GenBank/DDBJ whole genome shotgun (WGS) entry which is preliminary data.</text>
</comment>
<dbReference type="RefSeq" id="WP_308459345.1">
    <property type="nucleotide sequence ID" value="NZ_JAJEPS010000007.1"/>
</dbReference>
<accession>A0AAE3AA12</accession>
<dbReference type="Proteomes" id="UP001198220">
    <property type="component" value="Unassembled WGS sequence"/>
</dbReference>
<protein>
    <submittedName>
        <fullName evidence="1">Uncharacterized protein</fullName>
    </submittedName>
</protein>
<reference evidence="1 2" key="1">
    <citation type="submission" date="2021-10" db="EMBL/GenBank/DDBJ databases">
        <title>Anaerobic single-cell dispensing facilitates the cultivation of human gut bacteria.</title>
        <authorList>
            <person name="Afrizal A."/>
        </authorList>
    </citation>
    <scope>NUCLEOTIDE SEQUENCE [LARGE SCALE GENOMIC DNA]</scope>
    <source>
        <strain evidence="1 2">CLA-AA-H276</strain>
    </source>
</reference>
<organism evidence="1 2">
    <name type="scientific">Hominiventricola filiformis</name>
    <dbReference type="NCBI Taxonomy" id="2885352"/>
    <lineage>
        <taxon>Bacteria</taxon>
        <taxon>Bacillati</taxon>
        <taxon>Bacillota</taxon>
        <taxon>Clostridia</taxon>
        <taxon>Lachnospirales</taxon>
        <taxon>Lachnospiraceae</taxon>
        <taxon>Hominiventricola</taxon>
    </lineage>
</organism>
<evidence type="ECO:0000313" key="2">
    <source>
        <dbReference type="Proteomes" id="UP001198220"/>
    </source>
</evidence>
<name>A0AAE3AA12_9FIRM</name>
<gene>
    <name evidence="1" type="ORF">LKD36_08510</name>
</gene>
<dbReference type="SUPFAM" id="SSF52540">
    <property type="entry name" value="P-loop containing nucleoside triphosphate hydrolases"/>
    <property type="match status" value="1"/>
</dbReference>
<sequence>MKRLLILTGDVIGFSNREENLKLSDAAVQLMIRTFEEFAKLEKSLILEANFHKRELQQLQDIAKTYDYEVMTLVLEADLHILHERYMNRMKNCCKRLTVL</sequence>
<keyword evidence="2" id="KW-1185">Reference proteome</keyword>
<dbReference type="InterPro" id="IPR027417">
    <property type="entry name" value="P-loop_NTPase"/>
</dbReference>
<dbReference type="AlphaFoldDB" id="A0AAE3AA12"/>